<dbReference type="Gene3D" id="6.10.140.1950">
    <property type="match status" value="1"/>
</dbReference>
<evidence type="ECO:0000256" key="5">
    <source>
        <dbReference type="SAM" id="Coils"/>
    </source>
</evidence>
<evidence type="ECO:0000313" key="8">
    <source>
        <dbReference type="Proteomes" id="UP000769157"/>
    </source>
</evidence>
<dbReference type="Pfam" id="PF00472">
    <property type="entry name" value="RF-1"/>
    <property type="match status" value="1"/>
</dbReference>
<keyword evidence="3" id="KW-0648">Protein biosynthesis</keyword>
<evidence type="ECO:0000259" key="6">
    <source>
        <dbReference type="PROSITE" id="PS00745"/>
    </source>
</evidence>
<dbReference type="GeneID" id="70238370"/>
<proteinExistence type="inferred from homology"/>
<feature type="coiled-coil region" evidence="5">
    <location>
        <begin position="39"/>
        <end position="131"/>
    </location>
</feature>
<dbReference type="Proteomes" id="UP000769157">
    <property type="component" value="Unassembled WGS sequence"/>
</dbReference>
<evidence type="ECO:0000256" key="3">
    <source>
        <dbReference type="ARBA" id="ARBA00022917"/>
    </source>
</evidence>
<dbReference type="InterPro" id="IPR000352">
    <property type="entry name" value="Pep_chain_release_fac_I"/>
</dbReference>
<dbReference type="SUPFAM" id="SSF75620">
    <property type="entry name" value="Release factor"/>
    <property type="match status" value="1"/>
</dbReference>
<dbReference type="GO" id="GO:0003747">
    <property type="term" value="F:translation release factor activity"/>
    <property type="evidence" value="ECO:0007669"/>
    <property type="project" value="InterPro"/>
</dbReference>
<evidence type="ECO:0000313" key="7">
    <source>
        <dbReference type="EMBL" id="KAH3661558.1"/>
    </source>
</evidence>
<dbReference type="SMART" id="SM00937">
    <property type="entry name" value="PCRF"/>
    <property type="match status" value="1"/>
</dbReference>
<dbReference type="OrthoDB" id="2019491at2759"/>
<comment type="similarity">
    <text evidence="1">Belongs to the prokaryotic/mitochondrial release factor family.</text>
</comment>
<dbReference type="GO" id="GO:0005739">
    <property type="term" value="C:mitochondrion"/>
    <property type="evidence" value="ECO:0007669"/>
    <property type="project" value="UniProtKB-ARBA"/>
</dbReference>
<dbReference type="AlphaFoldDB" id="A0A9P8NX79"/>
<reference evidence="7" key="2">
    <citation type="submission" date="2021-01" db="EMBL/GenBank/DDBJ databases">
        <authorList>
            <person name="Schikora-Tamarit M.A."/>
        </authorList>
    </citation>
    <scope>NUCLEOTIDE SEQUENCE</scope>
    <source>
        <strain evidence="7">CBS6075</strain>
    </source>
</reference>
<evidence type="ECO:0000256" key="2">
    <source>
        <dbReference type="ARBA" id="ARBA00022481"/>
    </source>
</evidence>
<reference evidence="7" key="1">
    <citation type="journal article" date="2021" name="Open Biol.">
        <title>Shared evolutionary footprints suggest mitochondrial oxidative damage underlies multiple complex I losses in fungi.</title>
        <authorList>
            <person name="Schikora-Tamarit M.A."/>
            <person name="Marcet-Houben M."/>
            <person name="Nosek J."/>
            <person name="Gabaldon T."/>
        </authorList>
    </citation>
    <scope>NUCLEOTIDE SEQUENCE</scope>
    <source>
        <strain evidence="7">CBS6075</strain>
    </source>
</reference>
<keyword evidence="8" id="KW-1185">Reference proteome</keyword>
<sequence length="406" mass="45886">MKRIAFSVWGGAVHRFRLSHLSARAFYSTNKFEFVVPLHPLLLQKAKSLRDELREFENKMLNGEVLNPNDSKHFNSLTHSVDLYDQIEKLVKEISELQEILTEKDQDPSLISEAELEIKGVEAELEKTAENLKVKLLPPIPYSDRPCLIELRPGAGGHEANIFTEDLLEMYIKYCQLRGWASNIESKTEHSSGRGLVEATLLIKQPGSYGRMRHEAGVHRVQRIPETENKGRVHTSAAAVVVLPQIENNNADPEVRKFKPGELKIDVMRASGSGGQHVNTTESAVRITHVPTGITVSIQDERSQLRNREKAMIILRSRLAELELNEKLAKEREQRTGQVSSVDRSDKIRTYNFPQNRLTDHRCGLTLYDLEGCLNGERLDDVIDKVAAKEVEDRAADLISTIKSQS</sequence>
<dbReference type="EMBL" id="JAEUBE010000439">
    <property type="protein sequence ID" value="KAH3661558.1"/>
    <property type="molecule type" value="Genomic_DNA"/>
</dbReference>
<dbReference type="InterPro" id="IPR045853">
    <property type="entry name" value="Pep_chain_release_fac_I_sf"/>
</dbReference>
<dbReference type="InterPro" id="IPR050057">
    <property type="entry name" value="Prokaryotic/Mito_RF"/>
</dbReference>
<name>A0A9P8NX79_9ASCO</name>
<protein>
    <recommendedName>
        <fullName evidence="4">Peptide chain release factor 1, mitochondrial</fullName>
    </recommendedName>
</protein>
<keyword evidence="2" id="KW-0488">Methylation</keyword>
<accession>A0A9P8NX79</accession>
<dbReference type="Gene3D" id="3.30.160.20">
    <property type="match status" value="1"/>
</dbReference>
<dbReference type="InterPro" id="IPR005139">
    <property type="entry name" value="PCRF"/>
</dbReference>
<evidence type="ECO:0000256" key="1">
    <source>
        <dbReference type="ARBA" id="ARBA00010835"/>
    </source>
</evidence>
<organism evidence="7 8">
    <name type="scientific">Ogataea philodendri</name>
    <dbReference type="NCBI Taxonomy" id="1378263"/>
    <lineage>
        <taxon>Eukaryota</taxon>
        <taxon>Fungi</taxon>
        <taxon>Dikarya</taxon>
        <taxon>Ascomycota</taxon>
        <taxon>Saccharomycotina</taxon>
        <taxon>Pichiomycetes</taxon>
        <taxon>Pichiales</taxon>
        <taxon>Pichiaceae</taxon>
        <taxon>Ogataea</taxon>
    </lineage>
</organism>
<dbReference type="Pfam" id="PF03462">
    <property type="entry name" value="PCRF"/>
    <property type="match status" value="1"/>
</dbReference>
<evidence type="ECO:0000256" key="4">
    <source>
        <dbReference type="ARBA" id="ARBA00067174"/>
    </source>
</evidence>
<dbReference type="FunFam" id="3.30.160.20:FF:000004">
    <property type="entry name" value="Peptide chain release factor 1"/>
    <property type="match status" value="1"/>
</dbReference>
<comment type="caution">
    <text evidence="7">The sequence shown here is derived from an EMBL/GenBank/DDBJ whole genome shotgun (WGS) entry which is preliminary data.</text>
</comment>
<feature type="domain" description="Prokaryotic-type class I peptide chain release factors" evidence="6">
    <location>
        <begin position="269"/>
        <end position="285"/>
    </location>
</feature>
<dbReference type="Gene3D" id="3.30.70.1660">
    <property type="match status" value="1"/>
</dbReference>
<dbReference type="RefSeq" id="XP_046058671.1">
    <property type="nucleotide sequence ID" value="XM_046207690.1"/>
</dbReference>
<dbReference type="PROSITE" id="PS00745">
    <property type="entry name" value="RF_PROK_I"/>
    <property type="match status" value="1"/>
</dbReference>
<keyword evidence="5" id="KW-0175">Coiled coil</keyword>
<dbReference type="GO" id="GO:0032543">
    <property type="term" value="P:mitochondrial translation"/>
    <property type="evidence" value="ECO:0007669"/>
    <property type="project" value="UniProtKB-ARBA"/>
</dbReference>
<dbReference type="PANTHER" id="PTHR43804">
    <property type="entry name" value="LD18447P"/>
    <property type="match status" value="1"/>
</dbReference>
<dbReference type="PANTHER" id="PTHR43804:SF7">
    <property type="entry name" value="LD18447P"/>
    <property type="match status" value="1"/>
</dbReference>
<gene>
    <name evidence="7" type="ORF">OGAPHI_006406</name>
</gene>